<gene>
    <name evidence="1" type="ORF">NE237_025665</name>
</gene>
<comment type="caution">
    <text evidence="1">The sequence shown here is derived from an EMBL/GenBank/DDBJ whole genome shotgun (WGS) entry which is preliminary data.</text>
</comment>
<dbReference type="PANTHER" id="PTHR47423:SF2">
    <property type="entry name" value="PROTEIN SQS1"/>
    <property type="match status" value="1"/>
</dbReference>
<organism evidence="1 2">
    <name type="scientific">Protea cynaroides</name>
    <dbReference type="NCBI Taxonomy" id="273540"/>
    <lineage>
        <taxon>Eukaryota</taxon>
        <taxon>Viridiplantae</taxon>
        <taxon>Streptophyta</taxon>
        <taxon>Embryophyta</taxon>
        <taxon>Tracheophyta</taxon>
        <taxon>Spermatophyta</taxon>
        <taxon>Magnoliopsida</taxon>
        <taxon>Proteales</taxon>
        <taxon>Proteaceae</taxon>
        <taxon>Protea</taxon>
    </lineage>
</organism>
<name>A0A9Q0H7H1_9MAGN</name>
<proteinExistence type="predicted"/>
<dbReference type="PANTHER" id="PTHR47423">
    <property type="entry name" value="G-PATCH DOMAIN CONTAINING PROTEIN"/>
    <property type="match status" value="1"/>
</dbReference>
<dbReference type="Proteomes" id="UP001141806">
    <property type="component" value="Unassembled WGS sequence"/>
</dbReference>
<sequence>MKMVLQTVAVMTVLKRGLFQSMDRKDVLGMEIRMIQLIKMGLLQSDGFVDKEDKECSIDKRSLESSHSSDSDKLFENGSLEKLFSDDGSEIDDEVAEEYSEGIGGSFEVVNAEWLLEQALDGSNEDDSSNSSSDDILKEGHSLKCRLQKRIGIQDEDGLIDDEGPFSK</sequence>
<evidence type="ECO:0000313" key="1">
    <source>
        <dbReference type="EMBL" id="KAJ4958554.1"/>
    </source>
</evidence>
<reference evidence="1" key="1">
    <citation type="journal article" date="2023" name="Plant J.">
        <title>The genome of the king protea, Protea cynaroides.</title>
        <authorList>
            <person name="Chang J."/>
            <person name="Duong T.A."/>
            <person name="Schoeman C."/>
            <person name="Ma X."/>
            <person name="Roodt D."/>
            <person name="Barker N."/>
            <person name="Li Z."/>
            <person name="Van de Peer Y."/>
            <person name="Mizrachi E."/>
        </authorList>
    </citation>
    <scope>NUCLEOTIDE SEQUENCE</scope>
    <source>
        <tissue evidence="1">Young leaves</tissue>
    </source>
</reference>
<evidence type="ECO:0000313" key="2">
    <source>
        <dbReference type="Proteomes" id="UP001141806"/>
    </source>
</evidence>
<keyword evidence="2" id="KW-1185">Reference proteome</keyword>
<dbReference type="EMBL" id="JAMYWD010000010">
    <property type="protein sequence ID" value="KAJ4958554.1"/>
    <property type="molecule type" value="Genomic_DNA"/>
</dbReference>
<dbReference type="AlphaFoldDB" id="A0A9Q0H7H1"/>
<protein>
    <submittedName>
        <fullName evidence="1">Uncharacterized protein</fullName>
    </submittedName>
</protein>
<accession>A0A9Q0H7H1</accession>